<protein>
    <submittedName>
        <fullName evidence="1">DGQHR domain-containing protein</fullName>
    </submittedName>
</protein>
<dbReference type="KEGG" id="sand:H3309_09410"/>
<gene>
    <name evidence="1" type="ORF">H3309_09410</name>
</gene>
<dbReference type="AlphaFoldDB" id="A0A7G5IE48"/>
<dbReference type="NCBIfam" id="TIGR03187">
    <property type="entry name" value="DGQHR"/>
    <property type="match status" value="1"/>
</dbReference>
<dbReference type="CDD" id="cd16413">
    <property type="entry name" value="DGQHR_domain"/>
    <property type="match status" value="1"/>
</dbReference>
<reference evidence="1 2" key="1">
    <citation type="submission" date="2020-07" db="EMBL/GenBank/DDBJ databases">
        <title>Complete genome sequence for Sandaracinobacter sp. M6.</title>
        <authorList>
            <person name="Tang Y."/>
            <person name="Liu Q."/>
            <person name="Guo Z."/>
            <person name="Lei P."/>
            <person name="Huang B."/>
        </authorList>
    </citation>
    <scope>NUCLEOTIDE SEQUENCE [LARGE SCALE GENOMIC DNA]</scope>
    <source>
        <strain evidence="1 2">M6</strain>
    </source>
</reference>
<accession>A0A7G5IE48</accession>
<proteinExistence type="predicted"/>
<dbReference type="RefSeq" id="WP_182294487.1">
    <property type="nucleotide sequence ID" value="NZ_CP059851.1"/>
</dbReference>
<evidence type="ECO:0000313" key="1">
    <source>
        <dbReference type="EMBL" id="QMW21640.1"/>
    </source>
</evidence>
<dbReference type="Proteomes" id="UP000515292">
    <property type="component" value="Chromosome"/>
</dbReference>
<dbReference type="EMBL" id="CP059851">
    <property type="protein sequence ID" value="QMW21640.1"/>
    <property type="molecule type" value="Genomic_DNA"/>
</dbReference>
<dbReference type="NCBIfam" id="NF041060">
    <property type="entry name" value="DpdB"/>
    <property type="match status" value="1"/>
</dbReference>
<name>A0A7G5IE48_9SPHN</name>
<dbReference type="InterPro" id="IPR017601">
    <property type="entry name" value="DGQHR-contain_dom"/>
</dbReference>
<sequence>MKTIKLGPVLQLEQSSAVPVVVFRATASEILSIARIERADRREDGRLVGFQRPQIQAHINEIQDYLDEDEAPILPNAIVLGFCGGVSIKSDVLVVDGGSVPPGWVVDGQQRLTAATRTQNQDFPLLVSAFLCRSVAELHKQFILINSTRPLPRDLIYELMPGVEGLPPRLSDRTAAALLVEALNYREGSPLKGMIKQHTNRAGVIKDTLIQRVLMASLSDGALSAWRDDTSLLLGPGYAMVANFFSALRQVFADDWEGHTPKTSRLVHGVGLVAMGYVMDALAFDREARSKDDFVAGLEPLVGRTAFRSGEWEFTDQRRLWNTLQNTGADYQLLATHLVSLVRRPRGLRLASDR</sequence>
<keyword evidence="2" id="KW-1185">Reference proteome</keyword>
<organism evidence="1 2">
    <name type="scientific">Sandaracinobacteroides saxicola</name>
    <dbReference type="NCBI Taxonomy" id="2759707"/>
    <lineage>
        <taxon>Bacteria</taxon>
        <taxon>Pseudomonadati</taxon>
        <taxon>Pseudomonadota</taxon>
        <taxon>Alphaproteobacteria</taxon>
        <taxon>Sphingomonadales</taxon>
        <taxon>Sphingosinicellaceae</taxon>
        <taxon>Sandaracinobacteroides</taxon>
    </lineage>
</organism>
<evidence type="ECO:0000313" key="2">
    <source>
        <dbReference type="Proteomes" id="UP000515292"/>
    </source>
</evidence>